<protein>
    <submittedName>
        <fullName evidence="1">ATP-binding protein</fullName>
    </submittedName>
</protein>
<comment type="caution">
    <text evidence="1">The sequence shown here is derived from an EMBL/GenBank/DDBJ whole genome shotgun (WGS) entry which is preliminary data.</text>
</comment>
<dbReference type="PANTHER" id="PTHR42957:SF1">
    <property type="entry name" value="HELICASE MJ1565-RELATED"/>
    <property type="match status" value="1"/>
</dbReference>
<gene>
    <name evidence="1" type="ORF">COZ41_00880</name>
</gene>
<keyword evidence="1" id="KW-0547">Nucleotide-binding</keyword>
<dbReference type="AlphaFoldDB" id="A0A2M7LJG2"/>
<accession>A0A2M7LJG2</accession>
<feature type="non-terminal residue" evidence="1">
    <location>
        <position position="1"/>
    </location>
</feature>
<evidence type="ECO:0000313" key="1">
    <source>
        <dbReference type="EMBL" id="PIX68204.1"/>
    </source>
</evidence>
<reference evidence="2" key="1">
    <citation type="submission" date="2017-09" db="EMBL/GenBank/DDBJ databases">
        <title>Depth-based differentiation of microbial function through sediment-hosted aquifers and enrichment of novel symbionts in the deep terrestrial subsurface.</title>
        <authorList>
            <person name="Probst A.J."/>
            <person name="Ladd B."/>
            <person name="Jarett J.K."/>
            <person name="Geller-Mcgrath D.E."/>
            <person name="Sieber C.M.K."/>
            <person name="Emerson J.B."/>
            <person name="Anantharaman K."/>
            <person name="Thomas B.C."/>
            <person name="Malmstrom R."/>
            <person name="Stieglmeier M."/>
            <person name="Klingl A."/>
            <person name="Woyke T."/>
            <person name="Ryan C.M."/>
            <person name="Banfield J.F."/>
        </authorList>
    </citation>
    <scope>NUCLEOTIDE SEQUENCE [LARGE SCALE GENOMIC DNA]</scope>
</reference>
<dbReference type="InterPro" id="IPR027417">
    <property type="entry name" value="P-loop_NTPase"/>
</dbReference>
<dbReference type="GO" id="GO:0005524">
    <property type="term" value="F:ATP binding"/>
    <property type="evidence" value="ECO:0007669"/>
    <property type="project" value="UniProtKB-KW"/>
</dbReference>
<name>A0A2M7LJG2_9BACT</name>
<sequence length="122" mass="14018">HKIKIKTNVAEEKKSLNIIIDEAHNILSYDSVRETESWKDYRLETFEEIIKEGRKFGVFLTIASQRPYDISATIISQLHNYFIHRLINDNDINAVEKAVSYLDKLSFQSIPILSVGSCFIAG</sequence>
<organism evidence="1 2">
    <name type="scientific">Candidatus Shapirobacteria bacterium CG_4_10_14_3_um_filter_35_13</name>
    <dbReference type="NCBI Taxonomy" id="1974873"/>
    <lineage>
        <taxon>Bacteria</taxon>
        <taxon>Candidatus Shapironibacteriota</taxon>
    </lineage>
</organism>
<feature type="non-terminal residue" evidence="1">
    <location>
        <position position="122"/>
    </location>
</feature>
<dbReference type="Gene3D" id="3.40.50.300">
    <property type="entry name" value="P-loop containing nucleotide triphosphate hydrolases"/>
    <property type="match status" value="1"/>
</dbReference>
<dbReference type="InterPro" id="IPR008571">
    <property type="entry name" value="HerA-like"/>
</dbReference>
<dbReference type="PANTHER" id="PTHR42957">
    <property type="entry name" value="HELICASE MJ1565-RELATED"/>
    <property type="match status" value="1"/>
</dbReference>
<proteinExistence type="predicted"/>
<keyword evidence="1" id="KW-0067">ATP-binding</keyword>
<evidence type="ECO:0000313" key="2">
    <source>
        <dbReference type="Proteomes" id="UP000229531"/>
    </source>
</evidence>
<dbReference type="EMBL" id="PFJG01000016">
    <property type="protein sequence ID" value="PIX68204.1"/>
    <property type="molecule type" value="Genomic_DNA"/>
</dbReference>
<dbReference type="SUPFAM" id="SSF52540">
    <property type="entry name" value="P-loop containing nucleoside triphosphate hydrolases"/>
    <property type="match status" value="1"/>
</dbReference>
<dbReference type="Proteomes" id="UP000229531">
    <property type="component" value="Unassembled WGS sequence"/>
</dbReference>